<comment type="caution">
    <text evidence="1">The sequence shown here is derived from an EMBL/GenBank/DDBJ whole genome shotgun (WGS) entry which is preliminary data.</text>
</comment>
<keyword evidence="2" id="KW-1185">Reference proteome</keyword>
<dbReference type="Proteomes" id="UP000288079">
    <property type="component" value="Unassembled WGS sequence"/>
</dbReference>
<protein>
    <submittedName>
        <fullName evidence="1">Uncharacterized protein</fullName>
    </submittedName>
</protein>
<proteinExistence type="predicted"/>
<sequence length="66" mass="7819">MQRIGGFLFLFVYNMRINLRGFDISMSHQRLDGIYVNSIFQQQRSVAMAATMESDRLRKEKQTEED</sequence>
<dbReference type="EMBL" id="BHWB01000005">
    <property type="protein sequence ID" value="GCB35020.1"/>
    <property type="molecule type" value="Genomic_DNA"/>
</dbReference>
<evidence type="ECO:0000313" key="1">
    <source>
        <dbReference type="EMBL" id="GCB35020.1"/>
    </source>
</evidence>
<accession>A0A401LTW3</accession>
<gene>
    <name evidence="1" type="ORF">KGMB02408_19650</name>
</gene>
<name>A0A401LTW3_9BACE</name>
<evidence type="ECO:0000313" key="2">
    <source>
        <dbReference type="Proteomes" id="UP000288079"/>
    </source>
</evidence>
<reference evidence="1 2" key="1">
    <citation type="submission" date="2018-10" db="EMBL/GenBank/DDBJ databases">
        <title>Draft Genome Sequence of Bacteroides sp. KCTC 15687.</title>
        <authorList>
            <person name="Yu S.Y."/>
            <person name="Kim J.S."/>
            <person name="Oh B.S."/>
            <person name="Park S.H."/>
            <person name="Kang S.W."/>
            <person name="Park J.E."/>
            <person name="Choi S.H."/>
            <person name="Han K.I."/>
            <person name="Lee K.C."/>
            <person name="Eom M.K."/>
            <person name="Suh M.K."/>
            <person name="Lee D.H."/>
            <person name="Yoon H."/>
            <person name="Kim B."/>
            <person name="Yang S.J."/>
            <person name="Lee J.S."/>
            <person name="Lee J.H."/>
        </authorList>
    </citation>
    <scope>NUCLEOTIDE SEQUENCE [LARGE SCALE GENOMIC DNA]</scope>
    <source>
        <strain evidence="1 2">KCTC 15687</strain>
    </source>
</reference>
<organism evidence="1 2">
    <name type="scientific">Bacteroides faecalis</name>
    <dbReference type="NCBI Taxonomy" id="2447885"/>
    <lineage>
        <taxon>Bacteria</taxon>
        <taxon>Pseudomonadati</taxon>
        <taxon>Bacteroidota</taxon>
        <taxon>Bacteroidia</taxon>
        <taxon>Bacteroidales</taxon>
        <taxon>Bacteroidaceae</taxon>
        <taxon>Bacteroides</taxon>
    </lineage>
</organism>
<dbReference type="AlphaFoldDB" id="A0A401LTW3"/>